<feature type="transmembrane region" description="Helical" evidence="7">
    <location>
        <begin position="450"/>
        <end position="471"/>
    </location>
</feature>
<feature type="transmembrane region" description="Helical" evidence="7">
    <location>
        <begin position="385"/>
        <end position="405"/>
    </location>
</feature>
<accession>A0A384JI52</accession>
<feature type="transmembrane region" description="Helical" evidence="7">
    <location>
        <begin position="417"/>
        <end position="438"/>
    </location>
</feature>
<dbReference type="AlphaFoldDB" id="A0A384JI52"/>
<feature type="transmembrane region" description="Helical" evidence="7">
    <location>
        <begin position="355"/>
        <end position="373"/>
    </location>
</feature>
<dbReference type="PANTHER" id="PTHR43791:SF32">
    <property type="entry name" value="MAJOR FACILITATOR SUPERFAMILY (MFS) PROFILE DOMAIN-CONTAINING PROTEIN"/>
    <property type="match status" value="1"/>
</dbReference>
<organism evidence="9 10">
    <name type="scientific">Botryotinia fuckeliana (strain B05.10)</name>
    <name type="common">Noble rot fungus</name>
    <name type="synonym">Botrytis cinerea</name>
    <dbReference type="NCBI Taxonomy" id="332648"/>
    <lineage>
        <taxon>Eukaryota</taxon>
        <taxon>Fungi</taxon>
        <taxon>Dikarya</taxon>
        <taxon>Ascomycota</taxon>
        <taxon>Pezizomycotina</taxon>
        <taxon>Leotiomycetes</taxon>
        <taxon>Helotiales</taxon>
        <taxon>Sclerotiniaceae</taxon>
        <taxon>Botrytis</taxon>
    </lineage>
</organism>
<dbReference type="InterPro" id="IPR011701">
    <property type="entry name" value="MFS"/>
</dbReference>
<feature type="compositionally biased region" description="Basic and acidic residues" evidence="6">
    <location>
        <begin position="7"/>
        <end position="22"/>
    </location>
</feature>
<dbReference type="PANTHER" id="PTHR43791">
    <property type="entry name" value="PERMEASE-RELATED"/>
    <property type="match status" value="1"/>
</dbReference>
<evidence type="ECO:0000256" key="5">
    <source>
        <dbReference type="ARBA" id="ARBA00023136"/>
    </source>
</evidence>
<feature type="transmembrane region" description="Helical" evidence="7">
    <location>
        <begin position="47"/>
        <end position="64"/>
    </location>
</feature>
<dbReference type="GeneID" id="5440401"/>
<evidence type="ECO:0000256" key="3">
    <source>
        <dbReference type="ARBA" id="ARBA00022692"/>
    </source>
</evidence>
<feature type="domain" description="Major facilitator superfamily (MFS) profile" evidence="8">
    <location>
        <begin position="51"/>
        <end position="475"/>
    </location>
</feature>
<feature type="transmembrane region" description="Helical" evidence="7">
    <location>
        <begin position="142"/>
        <end position="165"/>
    </location>
</feature>
<keyword evidence="10" id="KW-1185">Reference proteome</keyword>
<keyword evidence="3 7" id="KW-0812">Transmembrane</keyword>
<dbReference type="FunFam" id="1.20.1250.20:FF:000893">
    <property type="entry name" value="Similar to transporter"/>
    <property type="match status" value="1"/>
</dbReference>
<feature type="region of interest" description="Disordered" evidence="6">
    <location>
        <begin position="1"/>
        <end position="22"/>
    </location>
</feature>
<dbReference type="InterPro" id="IPR036259">
    <property type="entry name" value="MFS_trans_sf"/>
</dbReference>
<protein>
    <recommendedName>
        <fullName evidence="8">Major facilitator superfamily (MFS) profile domain-containing protein</fullName>
    </recommendedName>
</protein>
<name>A0A384JI52_BOTFB</name>
<evidence type="ECO:0000256" key="4">
    <source>
        <dbReference type="ARBA" id="ARBA00022989"/>
    </source>
</evidence>
<dbReference type="RefSeq" id="XP_001559771.2">
    <property type="nucleotide sequence ID" value="XM_001559721.2"/>
</dbReference>
<dbReference type="SUPFAM" id="SSF103473">
    <property type="entry name" value="MFS general substrate transporter"/>
    <property type="match status" value="1"/>
</dbReference>
<dbReference type="OrthoDB" id="2985014at2759"/>
<evidence type="ECO:0000256" key="1">
    <source>
        <dbReference type="ARBA" id="ARBA00004141"/>
    </source>
</evidence>
<evidence type="ECO:0000256" key="7">
    <source>
        <dbReference type="SAM" id="Phobius"/>
    </source>
</evidence>
<comment type="subcellular location">
    <subcellularLocation>
        <location evidence="1">Membrane</location>
        <topology evidence="1">Multi-pass membrane protein</topology>
    </subcellularLocation>
</comment>
<proteinExistence type="predicted"/>
<feature type="transmembrane region" description="Helical" evidence="7">
    <location>
        <begin position="93"/>
        <end position="110"/>
    </location>
</feature>
<dbReference type="KEGG" id="bfu:BCIN_05g04920"/>
<dbReference type="GO" id="GO:0022857">
    <property type="term" value="F:transmembrane transporter activity"/>
    <property type="evidence" value="ECO:0007669"/>
    <property type="project" value="InterPro"/>
</dbReference>
<evidence type="ECO:0000313" key="9">
    <source>
        <dbReference type="EMBL" id="ATZ50111.1"/>
    </source>
</evidence>
<reference evidence="9 10" key="2">
    <citation type="journal article" date="2012" name="Eukaryot. Cell">
        <title>Genome update of Botrytis cinerea strains B05.10 and T4.</title>
        <authorList>
            <person name="Staats M."/>
            <person name="van Kan J.A."/>
        </authorList>
    </citation>
    <scope>NUCLEOTIDE SEQUENCE [LARGE SCALE GENOMIC DNA]</scope>
    <source>
        <strain evidence="9 10">B05.10</strain>
    </source>
</reference>
<dbReference type="InterPro" id="IPR020846">
    <property type="entry name" value="MFS_dom"/>
</dbReference>
<reference evidence="9 10" key="1">
    <citation type="journal article" date="2011" name="PLoS Genet.">
        <title>Genomic analysis of the necrotrophic fungal pathogens Sclerotinia sclerotiorum and Botrytis cinerea.</title>
        <authorList>
            <person name="Amselem J."/>
            <person name="Cuomo C.A."/>
            <person name="van Kan J.A."/>
            <person name="Viaud M."/>
            <person name="Benito E.P."/>
            <person name="Couloux A."/>
            <person name="Coutinho P.M."/>
            <person name="de Vries R.P."/>
            <person name="Dyer P.S."/>
            <person name="Fillinger S."/>
            <person name="Fournier E."/>
            <person name="Gout L."/>
            <person name="Hahn M."/>
            <person name="Kohn L."/>
            <person name="Lapalu N."/>
            <person name="Plummer K.M."/>
            <person name="Pradier J.M."/>
            <person name="Quevillon E."/>
            <person name="Sharon A."/>
            <person name="Simon A."/>
            <person name="ten Have A."/>
            <person name="Tudzynski B."/>
            <person name="Tudzynski P."/>
            <person name="Wincker P."/>
            <person name="Andrew M."/>
            <person name="Anthouard V."/>
            <person name="Beever R.E."/>
            <person name="Beffa R."/>
            <person name="Benoit I."/>
            <person name="Bouzid O."/>
            <person name="Brault B."/>
            <person name="Chen Z."/>
            <person name="Choquer M."/>
            <person name="Collemare J."/>
            <person name="Cotton P."/>
            <person name="Danchin E.G."/>
            <person name="Da Silva C."/>
            <person name="Gautier A."/>
            <person name="Giraud C."/>
            <person name="Giraud T."/>
            <person name="Gonzalez C."/>
            <person name="Grossetete S."/>
            <person name="Guldener U."/>
            <person name="Henrissat B."/>
            <person name="Howlett B.J."/>
            <person name="Kodira C."/>
            <person name="Kretschmer M."/>
            <person name="Lappartient A."/>
            <person name="Leroch M."/>
            <person name="Levis C."/>
            <person name="Mauceli E."/>
            <person name="Neuveglise C."/>
            <person name="Oeser B."/>
            <person name="Pearson M."/>
            <person name="Poulain J."/>
            <person name="Poussereau N."/>
            <person name="Quesneville H."/>
            <person name="Rascle C."/>
            <person name="Schumacher J."/>
            <person name="Segurens B."/>
            <person name="Sexton A."/>
            <person name="Silva E."/>
            <person name="Sirven C."/>
            <person name="Soanes D.M."/>
            <person name="Talbot N.J."/>
            <person name="Templeton M."/>
            <person name="Yandava C."/>
            <person name="Yarden O."/>
            <person name="Zeng Q."/>
            <person name="Rollins J.A."/>
            <person name="Lebrun M.H."/>
            <person name="Dickman M."/>
        </authorList>
    </citation>
    <scope>NUCLEOTIDE SEQUENCE [LARGE SCALE GENOMIC DNA]</scope>
    <source>
        <strain evidence="9 10">B05.10</strain>
    </source>
</reference>
<feature type="transmembrane region" description="Helical" evidence="7">
    <location>
        <begin position="177"/>
        <end position="198"/>
    </location>
</feature>
<sequence length="498" mass="55963">MAPTDDITSRVDSVDEDPTEKSNSELNKRLLAVEWHEDEEKRILRRLDFYLIPLVMIMFFTLNLDRGNIGNALTDNMMGDLSMNQESVNTGNSLVYVGICIGDIPANLMIQKVGADIWLPCQLLAWGLVATFQAFIKNKSGFLATRFLLGLCESGFIPGTLWYLTKWYTKRELGKRTVLFFIGSYTANLLNGLIAYGLLRLRGRAGLAGWQWLFLIDGLATLTVGIATLFLLPRDPSRGNSIIKLPLSSFTPRESEILLGRLVRDNPYNTDPRDSHLSQFQIVVSVLTDWKVWAHCSMALLGLEYSPPIGTYSPSIIKSFGFGTFNSNLLVMPNSALLIITTFTLSWWSDKVNSRSIPIMFAAVWLLIGLIVLDTLPHTKSNWTFYAFLVFTGGSPSWHPLNVAWLNANQPTPRRRAIAVALYMAMTNLSAVPASHIFQASDKPYYHKGFKVLFIMAAMAISVMVAMRFAYQWLNRRIEEGKGTVEGGEVDRGFRYQL</sequence>
<keyword evidence="2" id="KW-0813">Transport</keyword>
<feature type="transmembrane region" description="Helical" evidence="7">
    <location>
        <begin position="210"/>
        <end position="232"/>
    </location>
</feature>
<evidence type="ECO:0000313" key="10">
    <source>
        <dbReference type="Proteomes" id="UP000001798"/>
    </source>
</evidence>
<evidence type="ECO:0000259" key="8">
    <source>
        <dbReference type="PROSITE" id="PS50850"/>
    </source>
</evidence>
<feature type="transmembrane region" description="Helical" evidence="7">
    <location>
        <begin position="117"/>
        <end position="136"/>
    </location>
</feature>
<gene>
    <name evidence="9" type="ORF">BCIN_05g04920</name>
</gene>
<dbReference type="VEuPathDB" id="FungiDB:Bcin05g04920"/>
<dbReference type="EMBL" id="CP009809">
    <property type="protein sequence ID" value="ATZ50111.1"/>
    <property type="molecule type" value="Genomic_DNA"/>
</dbReference>
<dbReference type="Proteomes" id="UP000001798">
    <property type="component" value="Chromosome 5"/>
</dbReference>
<dbReference type="GO" id="GO:0016020">
    <property type="term" value="C:membrane"/>
    <property type="evidence" value="ECO:0007669"/>
    <property type="project" value="UniProtKB-SubCell"/>
</dbReference>
<dbReference type="Pfam" id="PF07690">
    <property type="entry name" value="MFS_1"/>
    <property type="match status" value="1"/>
</dbReference>
<dbReference type="FunFam" id="1.20.1250.20:FF:000879">
    <property type="entry name" value="Putative alternative sulfate transporter protein"/>
    <property type="match status" value="1"/>
</dbReference>
<reference evidence="9 10" key="3">
    <citation type="journal article" date="2017" name="Mol. Plant Pathol.">
        <title>A gapless genome sequence of the fungus Botrytis cinerea.</title>
        <authorList>
            <person name="Van Kan J.A."/>
            <person name="Stassen J.H."/>
            <person name="Mosbach A."/>
            <person name="Van Der Lee T.A."/>
            <person name="Faino L."/>
            <person name="Farmer A.D."/>
            <person name="Papasotiriou D.G."/>
            <person name="Zhou S."/>
            <person name="Seidl M.F."/>
            <person name="Cottam E."/>
            <person name="Edel D."/>
            <person name="Hahn M."/>
            <person name="Schwartz D.C."/>
            <person name="Dietrich R.A."/>
            <person name="Widdison S."/>
            <person name="Scalliet G."/>
        </authorList>
    </citation>
    <scope>NUCLEOTIDE SEQUENCE [LARGE SCALE GENOMIC DNA]</scope>
    <source>
        <strain evidence="9 10">B05.10</strain>
    </source>
</reference>
<keyword evidence="5 7" id="KW-0472">Membrane</keyword>
<dbReference type="PROSITE" id="PS50850">
    <property type="entry name" value="MFS"/>
    <property type="match status" value="1"/>
</dbReference>
<evidence type="ECO:0000256" key="6">
    <source>
        <dbReference type="SAM" id="MobiDB-lite"/>
    </source>
</evidence>
<dbReference type="Gene3D" id="1.20.1250.20">
    <property type="entry name" value="MFS general substrate transporter like domains"/>
    <property type="match status" value="2"/>
</dbReference>
<keyword evidence="4 7" id="KW-1133">Transmembrane helix</keyword>
<evidence type="ECO:0000256" key="2">
    <source>
        <dbReference type="ARBA" id="ARBA00022448"/>
    </source>
</evidence>